<evidence type="ECO:0000256" key="1">
    <source>
        <dbReference type="ARBA" id="ARBA00001255"/>
    </source>
</evidence>
<dbReference type="Proteomes" id="UP001610335">
    <property type="component" value="Unassembled WGS sequence"/>
</dbReference>
<dbReference type="PANTHER" id="PTHR35273">
    <property type="entry name" value="ALPHA-1,4 POLYGALACTOSAMINIDASE, PUTATIVE (AFU_ORTHOLOGUE AFUA_3G07890)-RELATED"/>
    <property type="match status" value="1"/>
</dbReference>
<protein>
    <recommendedName>
        <fullName evidence="2">alpha-galactosidase</fullName>
        <ecNumber evidence="2">3.2.1.22</ecNumber>
    </recommendedName>
</protein>
<dbReference type="InterPro" id="IPR017853">
    <property type="entry name" value="GH"/>
</dbReference>
<evidence type="ECO:0000259" key="3">
    <source>
        <dbReference type="Pfam" id="PF03537"/>
    </source>
</evidence>
<dbReference type="SUPFAM" id="SSF51445">
    <property type="entry name" value="(Trans)glycosidases"/>
    <property type="match status" value="1"/>
</dbReference>
<dbReference type="EC" id="3.2.1.22" evidence="2"/>
<reference evidence="4 5" key="1">
    <citation type="submission" date="2024-07" db="EMBL/GenBank/DDBJ databases">
        <title>Section-level genome sequencing and comparative genomics of Aspergillus sections Usti and Cavernicolus.</title>
        <authorList>
            <consortium name="Lawrence Berkeley National Laboratory"/>
            <person name="Nybo J.L."/>
            <person name="Vesth T.C."/>
            <person name="Theobald S."/>
            <person name="Frisvad J.C."/>
            <person name="Larsen T.O."/>
            <person name="Kjaerboelling I."/>
            <person name="Rothschild-Mancinelli K."/>
            <person name="Lyhne E.K."/>
            <person name="Kogle M.E."/>
            <person name="Barry K."/>
            <person name="Clum A."/>
            <person name="Na H."/>
            <person name="Ledsgaard L."/>
            <person name="Lin J."/>
            <person name="Lipzen A."/>
            <person name="Kuo A."/>
            <person name="Riley R."/>
            <person name="Mondo S."/>
            <person name="LaButti K."/>
            <person name="Haridas S."/>
            <person name="Pangalinan J."/>
            <person name="Salamov A.A."/>
            <person name="Simmons B.A."/>
            <person name="Magnuson J.K."/>
            <person name="Chen J."/>
            <person name="Drula E."/>
            <person name="Henrissat B."/>
            <person name="Wiebenga A."/>
            <person name="Lubbers R.J."/>
            <person name="Gomes A.C."/>
            <person name="Makela M.R."/>
            <person name="Stajich J."/>
            <person name="Grigoriev I.V."/>
            <person name="Mortensen U.H."/>
            <person name="De vries R.P."/>
            <person name="Baker S.E."/>
            <person name="Andersen M.R."/>
        </authorList>
    </citation>
    <scope>NUCLEOTIDE SEQUENCE [LARGE SCALE GENOMIC DNA]</scope>
    <source>
        <strain evidence="4 5">CBS 600.67</strain>
    </source>
</reference>
<comment type="catalytic activity">
    <reaction evidence="1">
        <text>Hydrolysis of terminal, non-reducing alpha-D-galactose residues in alpha-D-galactosides, including galactose oligosaccharides, galactomannans and galactolipids.</text>
        <dbReference type="EC" id="3.2.1.22"/>
    </reaction>
</comment>
<dbReference type="InterPro" id="IPR004352">
    <property type="entry name" value="GH114_TIM-barrel"/>
</dbReference>
<comment type="caution">
    <text evidence="4">The sequence shown here is derived from an EMBL/GenBank/DDBJ whole genome shotgun (WGS) entry which is preliminary data.</text>
</comment>
<dbReference type="Pfam" id="PF03537">
    <property type="entry name" value="Glyco_hydro_114"/>
    <property type="match status" value="1"/>
</dbReference>
<dbReference type="InterPro" id="IPR013785">
    <property type="entry name" value="Aldolase_TIM"/>
</dbReference>
<accession>A0ABR4HL63</accession>
<proteinExistence type="predicted"/>
<evidence type="ECO:0000313" key="4">
    <source>
        <dbReference type="EMBL" id="KAL2816218.1"/>
    </source>
</evidence>
<dbReference type="PANTHER" id="PTHR35273:SF2">
    <property type="entry name" value="ALPHA-GALACTOSIDASE"/>
    <property type="match status" value="1"/>
</dbReference>
<sequence length="272" mass="30388">MPTTLAVPTDNCPLTNRGPSTSEIWQPTAGTSWQIVLQSAITTSSSTADVSVYDIDLFDNTKATINALHSQDRKVICYFSAGTYEDWRDDAADFQERDLGSPLDEWEGERWVDLSSERIRAIMTARLDLAVEKGCDGVDPDNVDAYDNEQGGIGMTEENTIDFVNWLADEAHNRGLAIGLKNAGAVISSVIGNMQWSVNEECADYNECDVYRVFLDEDKPVFHIEYPKGEEVNDKVDVGEAERKAVCEGYDEAARFSTLIKNMDLDVWWQDC</sequence>
<evidence type="ECO:0000256" key="2">
    <source>
        <dbReference type="ARBA" id="ARBA00012755"/>
    </source>
</evidence>
<feature type="domain" description="Glycoside-hydrolase family GH114 TIM-barrel" evidence="3">
    <location>
        <begin position="32"/>
        <end position="267"/>
    </location>
</feature>
<gene>
    <name evidence="4" type="ORF">BDW59DRAFT_175848</name>
</gene>
<dbReference type="Gene3D" id="3.20.20.70">
    <property type="entry name" value="Aldolase class I"/>
    <property type="match status" value="1"/>
</dbReference>
<organism evidence="4 5">
    <name type="scientific">Aspergillus cavernicola</name>
    <dbReference type="NCBI Taxonomy" id="176166"/>
    <lineage>
        <taxon>Eukaryota</taxon>
        <taxon>Fungi</taxon>
        <taxon>Dikarya</taxon>
        <taxon>Ascomycota</taxon>
        <taxon>Pezizomycotina</taxon>
        <taxon>Eurotiomycetes</taxon>
        <taxon>Eurotiomycetidae</taxon>
        <taxon>Eurotiales</taxon>
        <taxon>Aspergillaceae</taxon>
        <taxon>Aspergillus</taxon>
        <taxon>Aspergillus subgen. Nidulantes</taxon>
    </lineage>
</organism>
<keyword evidence="5" id="KW-1185">Reference proteome</keyword>
<name>A0ABR4HL63_9EURO</name>
<evidence type="ECO:0000313" key="5">
    <source>
        <dbReference type="Proteomes" id="UP001610335"/>
    </source>
</evidence>
<dbReference type="EMBL" id="JBFXLS010000103">
    <property type="protein sequence ID" value="KAL2816218.1"/>
    <property type="molecule type" value="Genomic_DNA"/>
</dbReference>